<dbReference type="InterPro" id="IPR012312">
    <property type="entry name" value="Hemerythrin-like"/>
</dbReference>
<gene>
    <name evidence="2" type="ORF">EV672_10482</name>
</gene>
<accession>A0A4R6RCB1</accession>
<feature type="domain" description="Hemerythrin-like" evidence="1">
    <location>
        <begin position="24"/>
        <end position="162"/>
    </location>
</feature>
<proteinExistence type="predicted"/>
<evidence type="ECO:0000313" key="2">
    <source>
        <dbReference type="EMBL" id="TDP83704.1"/>
    </source>
</evidence>
<organism evidence="2 3">
    <name type="scientific">Aquabacterium commune</name>
    <dbReference type="NCBI Taxonomy" id="70586"/>
    <lineage>
        <taxon>Bacteria</taxon>
        <taxon>Pseudomonadati</taxon>
        <taxon>Pseudomonadota</taxon>
        <taxon>Betaproteobacteria</taxon>
        <taxon>Burkholderiales</taxon>
        <taxon>Aquabacterium</taxon>
    </lineage>
</organism>
<dbReference type="Gene3D" id="1.20.120.520">
    <property type="entry name" value="nmb1532 protein domain like"/>
    <property type="match status" value="1"/>
</dbReference>
<dbReference type="AlphaFoldDB" id="A0A4R6RCB1"/>
<name>A0A4R6RCB1_9BURK</name>
<protein>
    <submittedName>
        <fullName evidence="2">Hemerythrin HHE cation binding domain-containing protein</fullName>
    </submittedName>
</protein>
<sequence length="187" mass="20305">MPSPLPLPARTARPQPVSPRIDDPIALLRACHEKVVRFTQLAQRLQAHVAEHGADAQAREAATAVLRYFTLAAPLHHADEDENLFVALRALGHADVNARIDALQQEHDTLGALWLPVRAWLAHIAEGQTPPHGSPDGSPDVDGFATRYRAHVAQEEASVYPHAAELPAPVLRALADAMVARRSPPQD</sequence>
<evidence type="ECO:0000313" key="3">
    <source>
        <dbReference type="Proteomes" id="UP000294593"/>
    </source>
</evidence>
<dbReference type="RefSeq" id="WP_133608400.1">
    <property type="nucleotide sequence ID" value="NZ_SNXW01000004.1"/>
</dbReference>
<evidence type="ECO:0000259" key="1">
    <source>
        <dbReference type="Pfam" id="PF01814"/>
    </source>
</evidence>
<comment type="caution">
    <text evidence="2">The sequence shown here is derived from an EMBL/GenBank/DDBJ whole genome shotgun (WGS) entry which is preliminary data.</text>
</comment>
<reference evidence="2 3" key="1">
    <citation type="submission" date="2019-03" db="EMBL/GenBank/DDBJ databases">
        <title>Genomic Encyclopedia of Type Strains, Phase IV (KMG-IV): sequencing the most valuable type-strain genomes for metagenomic binning, comparative biology and taxonomic classification.</title>
        <authorList>
            <person name="Goeker M."/>
        </authorList>
    </citation>
    <scope>NUCLEOTIDE SEQUENCE [LARGE SCALE GENOMIC DNA]</scope>
    <source>
        <strain evidence="2 3">DSM 11901</strain>
    </source>
</reference>
<dbReference type="OrthoDB" id="8898809at2"/>
<dbReference type="EMBL" id="SNXW01000004">
    <property type="protein sequence ID" value="TDP83704.1"/>
    <property type="molecule type" value="Genomic_DNA"/>
</dbReference>
<dbReference type="Pfam" id="PF01814">
    <property type="entry name" value="Hemerythrin"/>
    <property type="match status" value="1"/>
</dbReference>
<dbReference type="Proteomes" id="UP000294593">
    <property type="component" value="Unassembled WGS sequence"/>
</dbReference>
<keyword evidence="3" id="KW-1185">Reference proteome</keyword>